<dbReference type="HOGENOM" id="CLU_2080774_0_0_11"/>
<protein>
    <submittedName>
        <fullName evidence="1">Uncharacterized protein</fullName>
    </submittedName>
</protein>
<reference evidence="1 2" key="1">
    <citation type="journal article" date="2010" name="Stand. Genomic Sci.">
        <title>Complete genome sequence of Conexibacter woesei type strain (ID131577).</title>
        <authorList>
            <person name="Pukall R."/>
            <person name="Lapidus A."/>
            <person name="Glavina Del Rio T."/>
            <person name="Copeland A."/>
            <person name="Tice H."/>
            <person name="Cheng J.-F."/>
            <person name="Lucas S."/>
            <person name="Chen F."/>
            <person name="Nolan M."/>
            <person name="Bruce D."/>
            <person name="Goodwin L."/>
            <person name="Pitluck S."/>
            <person name="Mavromatis K."/>
            <person name="Ivanova N."/>
            <person name="Ovchinnikova G."/>
            <person name="Pati A."/>
            <person name="Chen A."/>
            <person name="Palaniappan K."/>
            <person name="Land M."/>
            <person name="Hauser L."/>
            <person name="Chang Y.-J."/>
            <person name="Jeffries C.D."/>
            <person name="Chain P."/>
            <person name="Meincke L."/>
            <person name="Sims D."/>
            <person name="Brettin T."/>
            <person name="Detter J.C."/>
            <person name="Rohde M."/>
            <person name="Goeker M."/>
            <person name="Bristow J."/>
            <person name="Eisen J.A."/>
            <person name="Markowitz V."/>
            <person name="Kyrpides N.C."/>
            <person name="Klenk H.-P."/>
            <person name="Hugenholtz P."/>
        </authorList>
    </citation>
    <scope>NUCLEOTIDE SEQUENCE [LARGE SCALE GENOMIC DNA]</scope>
    <source>
        <strain evidence="2">DSM 14684 / CIP 108061 / JCM 11494 / NBRC 100937 / ID131577</strain>
    </source>
</reference>
<keyword evidence="2" id="KW-1185">Reference proteome</keyword>
<accession>D3FEP5</accession>
<dbReference type="Proteomes" id="UP000008229">
    <property type="component" value="Chromosome"/>
</dbReference>
<proteinExistence type="predicted"/>
<dbReference type="EMBL" id="CP001854">
    <property type="protein sequence ID" value="ADB49719.1"/>
    <property type="molecule type" value="Genomic_DNA"/>
</dbReference>
<reference evidence="2" key="2">
    <citation type="submission" date="2010-01" db="EMBL/GenBank/DDBJ databases">
        <title>The complete genome of Conexibacter woesei DSM 14684.</title>
        <authorList>
            <consortium name="US DOE Joint Genome Institute (JGI-PGF)"/>
            <person name="Lucas S."/>
            <person name="Copeland A."/>
            <person name="Lapidus A."/>
            <person name="Glavina del Rio T."/>
            <person name="Dalin E."/>
            <person name="Tice H."/>
            <person name="Bruce D."/>
            <person name="Goodwin L."/>
            <person name="Pitluck S."/>
            <person name="Kyrpides N."/>
            <person name="Mavromatis K."/>
            <person name="Ivanova N."/>
            <person name="Mikhailova N."/>
            <person name="Chertkov O."/>
            <person name="Brettin T."/>
            <person name="Detter J.C."/>
            <person name="Han C."/>
            <person name="Larimer F."/>
            <person name="Land M."/>
            <person name="Hauser L."/>
            <person name="Markowitz V."/>
            <person name="Cheng J.-F."/>
            <person name="Hugenholtz P."/>
            <person name="Woyke T."/>
            <person name="Wu D."/>
            <person name="Pukall R."/>
            <person name="Steenblock K."/>
            <person name="Schneider S."/>
            <person name="Klenk H.-P."/>
            <person name="Eisen J.A."/>
        </authorList>
    </citation>
    <scope>NUCLEOTIDE SEQUENCE [LARGE SCALE GENOMIC DNA]</scope>
    <source>
        <strain evidence="2">DSM 14684 / CIP 108061 / JCM 11494 / NBRC 100937 / ID131577</strain>
    </source>
</reference>
<dbReference type="KEGG" id="cwo:Cwoe_1290"/>
<dbReference type="AlphaFoldDB" id="D3FEP5"/>
<gene>
    <name evidence="1" type="ordered locus">Cwoe_1290</name>
</gene>
<evidence type="ECO:0000313" key="1">
    <source>
        <dbReference type="EMBL" id="ADB49719.1"/>
    </source>
</evidence>
<name>D3FEP5_CONWI</name>
<sequence>MAGAVGTASADCRTGGSGCLPGAGYTIDSNWNCTIGPGTGCGSPAGSQTWGWGSAAFNAGGSATVCVYGGSAFGGCGTNIARACYYGTCDDQNTANMSISVETTTPGSRVVWGHAKS</sequence>
<evidence type="ECO:0000313" key="2">
    <source>
        <dbReference type="Proteomes" id="UP000008229"/>
    </source>
</evidence>
<organism evidence="1 2">
    <name type="scientific">Conexibacter woesei (strain DSM 14684 / CCUG 47730 / CIP 108061 / JCM 11494 / NBRC 100937 / ID131577)</name>
    <dbReference type="NCBI Taxonomy" id="469383"/>
    <lineage>
        <taxon>Bacteria</taxon>
        <taxon>Bacillati</taxon>
        <taxon>Actinomycetota</taxon>
        <taxon>Thermoleophilia</taxon>
        <taxon>Solirubrobacterales</taxon>
        <taxon>Conexibacteraceae</taxon>
        <taxon>Conexibacter</taxon>
    </lineage>
</organism>